<dbReference type="RefSeq" id="WP_027472227.1">
    <property type="nucleotide sequence ID" value="NZ_BAMD01000029.1"/>
</dbReference>
<evidence type="ECO:0000259" key="1">
    <source>
        <dbReference type="SMART" id="SM00849"/>
    </source>
</evidence>
<dbReference type="PANTHER" id="PTHR47619:SF1">
    <property type="entry name" value="EXODEOXYRIBONUCLEASE WALJ"/>
    <property type="match status" value="1"/>
</dbReference>
<dbReference type="InterPro" id="IPR052533">
    <property type="entry name" value="WalJ/YycJ-like"/>
</dbReference>
<reference evidence="2 3" key="1">
    <citation type="journal article" date="2014" name="Genome Announc.">
        <title>Draft Genome Sequence of Cytophaga fermentans JCM 21142T, a Facultative Anaerobe Isolated from Marine Mud.</title>
        <authorList>
            <person name="Starns D."/>
            <person name="Oshima K."/>
            <person name="Suda W."/>
            <person name="Iino T."/>
            <person name="Yuki M."/>
            <person name="Inoue J."/>
            <person name="Kitamura K."/>
            <person name="Iida T."/>
            <person name="Darby A."/>
            <person name="Hattori M."/>
            <person name="Ohkuma M."/>
        </authorList>
    </citation>
    <scope>NUCLEOTIDE SEQUENCE [LARGE SCALE GENOMIC DNA]</scope>
    <source>
        <strain evidence="2 3">JCM 21142</strain>
    </source>
</reference>
<dbReference type="EMBL" id="BAMD01000029">
    <property type="protein sequence ID" value="GAF03748.1"/>
    <property type="molecule type" value="Genomic_DNA"/>
</dbReference>
<dbReference type="SUPFAM" id="SSF56281">
    <property type="entry name" value="Metallo-hydrolase/oxidoreductase"/>
    <property type="match status" value="1"/>
</dbReference>
<dbReference type="PANTHER" id="PTHR47619">
    <property type="entry name" value="METALLO-HYDROLASE YYCJ-RELATED"/>
    <property type="match status" value="1"/>
</dbReference>
<dbReference type="OrthoDB" id="9781189at2"/>
<dbReference type="Pfam" id="PF12706">
    <property type="entry name" value="Lactamase_B_2"/>
    <property type="match status" value="1"/>
</dbReference>
<evidence type="ECO:0000313" key="3">
    <source>
        <dbReference type="Proteomes" id="UP000019402"/>
    </source>
</evidence>
<keyword evidence="3" id="KW-1185">Reference proteome</keyword>
<dbReference type="InterPro" id="IPR001279">
    <property type="entry name" value="Metallo-B-lactamas"/>
</dbReference>
<protein>
    <submittedName>
        <fullName evidence="2">Ribonuclease Z</fullName>
    </submittedName>
</protein>
<accession>W7Y7V8</accession>
<dbReference type="eggNOG" id="COG1235">
    <property type="taxonomic scope" value="Bacteria"/>
</dbReference>
<dbReference type="InterPro" id="IPR036866">
    <property type="entry name" value="RibonucZ/Hydroxyglut_hydro"/>
</dbReference>
<organism evidence="2 3">
    <name type="scientific">Saccharicrinis fermentans DSM 9555 = JCM 21142</name>
    <dbReference type="NCBI Taxonomy" id="869213"/>
    <lineage>
        <taxon>Bacteria</taxon>
        <taxon>Pseudomonadati</taxon>
        <taxon>Bacteroidota</taxon>
        <taxon>Bacteroidia</taxon>
        <taxon>Marinilabiliales</taxon>
        <taxon>Marinilabiliaceae</taxon>
        <taxon>Saccharicrinis</taxon>
    </lineage>
</organism>
<evidence type="ECO:0000313" key="2">
    <source>
        <dbReference type="EMBL" id="GAF03748.1"/>
    </source>
</evidence>
<dbReference type="STRING" id="869213.GCA_000517085_02687"/>
<dbReference type="SMART" id="SM00849">
    <property type="entry name" value="Lactamase_B"/>
    <property type="match status" value="1"/>
</dbReference>
<comment type="caution">
    <text evidence="2">The sequence shown here is derived from an EMBL/GenBank/DDBJ whole genome shotgun (WGS) entry which is preliminary data.</text>
</comment>
<dbReference type="AlphaFoldDB" id="W7Y7V8"/>
<proteinExistence type="predicted"/>
<feature type="domain" description="Metallo-beta-lactamase" evidence="1">
    <location>
        <begin position="12"/>
        <end position="189"/>
    </location>
</feature>
<name>W7Y7V8_9BACT</name>
<dbReference type="Gene3D" id="3.60.15.10">
    <property type="entry name" value="Ribonuclease Z/Hydroxyacylglutathione hydrolase-like"/>
    <property type="match status" value="1"/>
</dbReference>
<gene>
    <name evidence="2" type="ORF">JCM21142_62429</name>
</gene>
<dbReference type="Proteomes" id="UP000019402">
    <property type="component" value="Unassembled WGS sequence"/>
</dbReference>
<sequence length="255" mass="28891">MIEICALASGSNGNCYYIGSDEEAIIIDAGISRRKIMERMKSRGIDPTKLKAGFITHEHQDHYRGAKILSKKEEIPFYISEQTLNRSHYTMRPPHIKTFSPGDTMQIGPFTVHSFSKNHDAADPCSFRVQINELNIGIFTDIGEACENVKSHLSQCDFLFLEANYDEDMLENGKYPAYLKQRVAGNQGHLSNKQAVELIENHASKKLKTIYLSHISEDNNRGDIAMEAFEHLADKYDINLTSRYDAAELVTLQDE</sequence>